<keyword evidence="2" id="KW-0175">Coiled coil</keyword>
<protein>
    <submittedName>
        <fullName evidence="5">OmpA family protein</fullName>
    </submittedName>
</protein>
<dbReference type="SUPFAM" id="SSF103088">
    <property type="entry name" value="OmpA-like"/>
    <property type="match status" value="1"/>
</dbReference>
<dbReference type="PROSITE" id="PS51123">
    <property type="entry name" value="OMPA_2"/>
    <property type="match status" value="1"/>
</dbReference>
<dbReference type="RefSeq" id="WP_244674133.1">
    <property type="nucleotide sequence ID" value="NZ_CP095046.1"/>
</dbReference>
<dbReference type="PROSITE" id="PS51257">
    <property type="entry name" value="PROKAR_LIPOPROTEIN"/>
    <property type="match status" value="1"/>
</dbReference>
<reference evidence="5" key="1">
    <citation type="submission" date="2022-04" db="EMBL/GenBank/DDBJ databases">
        <title>Hymenobacter sp. isolated from the air.</title>
        <authorList>
            <person name="Won M."/>
            <person name="Lee C.-M."/>
            <person name="Woen H.-Y."/>
            <person name="Kwon S.-W."/>
        </authorList>
    </citation>
    <scope>NUCLEOTIDE SEQUENCE</scope>
    <source>
        <strain evidence="5">5116S-3</strain>
    </source>
</reference>
<dbReference type="Pfam" id="PF00691">
    <property type="entry name" value="OmpA"/>
    <property type="match status" value="1"/>
</dbReference>
<keyword evidence="6" id="KW-1185">Reference proteome</keyword>
<evidence type="ECO:0000256" key="2">
    <source>
        <dbReference type="SAM" id="Coils"/>
    </source>
</evidence>
<dbReference type="GO" id="GO:0016020">
    <property type="term" value="C:membrane"/>
    <property type="evidence" value="ECO:0007669"/>
    <property type="project" value="UniProtKB-UniRule"/>
</dbReference>
<dbReference type="EMBL" id="CP095046">
    <property type="protein sequence ID" value="UOQ70715.1"/>
    <property type="molecule type" value="Genomic_DNA"/>
</dbReference>
<evidence type="ECO:0000259" key="4">
    <source>
        <dbReference type="PROSITE" id="PS51123"/>
    </source>
</evidence>
<dbReference type="AlphaFoldDB" id="A0A8T9Q116"/>
<dbReference type="Proteomes" id="UP000831796">
    <property type="component" value="Chromosome"/>
</dbReference>
<keyword evidence="3" id="KW-0732">Signal</keyword>
<gene>
    <name evidence="5" type="ORF">MUN79_18720</name>
</gene>
<organism evidence="5 6">
    <name type="scientific">Hymenobacter cellulosilyticus</name>
    <dbReference type="NCBI Taxonomy" id="2932248"/>
    <lineage>
        <taxon>Bacteria</taxon>
        <taxon>Pseudomonadati</taxon>
        <taxon>Bacteroidota</taxon>
        <taxon>Cytophagia</taxon>
        <taxon>Cytophagales</taxon>
        <taxon>Hymenobacteraceae</taxon>
        <taxon>Hymenobacter</taxon>
    </lineage>
</organism>
<feature type="domain" description="OmpA-like" evidence="4">
    <location>
        <begin position="144"/>
        <end position="267"/>
    </location>
</feature>
<dbReference type="InterPro" id="IPR036737">
    <property type="entry name" value="OmpA-like_sf"/>
</dbReference>
<evidence type="ECO:0000256" key="3">
    <source>
        <dbReference type="SAM" id="SignalP"/>
    </source>
</evidence>
<dbReference type="InterPro" id="IPR050330">
    <property type="entry name" value="Bact_OuterMem_StrucFunc"/>
</dbReference>
<proteinExistence type="predicted"/>
<dbReference type="CDD" id="cd07185">
    <property type="entry name" value="OmpA_C-like"/>
    <property type="match status" value="1"/>
</dbReference>
<dbReference type="Gene3D" id="3.30.1330.60">
    <property type="entry name" value="OmpA-like domain"/>
    <property type="match status" value="1"/>
</dbReference>
<name>A0A8T9Q116_9BACT</name>
<dbReference type="KEGG" id="hcu:MUN79_18720"/>
<evidence type="ECO:0000313" key="6">
    <source>
        <dbReference type="Proteomes" id="UP000831796"/>
    </source>
</evidence>
<sequence>MNRSFFRPTLALLLSTSLLALGTGCVSQKKFTALQSQYDELTKSREQLQAQKTALEQDKARSEDALRSSLLNKNQQVNQLNDNLSGAQAANSQLSADLRSKEQRIAEMQRILDQKDAAVKSLRKKVGDALLGFNANDLQVNVRNGKVYVSLSEQLLFKSGSTKVDPKGQEALKKLATALQGNQDVNVLVEGHTDNVPITKGTQGMKDNWDLSVLRATEITRILTESGLNPAQVTPSGRSQYIPVAANTTPAEKALNRRTEIILTPKLDELFQILEAN</sequence>
<dbReference type="InterPro" id="IPR006665">
    <property type="entry name" value="OmpA-like"/>
</dbReference>
<evidence type="ECO:0000313" key="5">
    <source>
        <dbReference type="EMBL" id="UOQ70715.1"/>
    </source>
</evidence>
<feature type="signal peptide" evidence="3">
    <location>
        <begin position="1"/>
        <end position="20"/>
    </location>
</feature>
<keyword evidence="1" id="KW-0472">Membrane</keyword>
<dbReference type="PANTHER" id="PTHR30329">
    <property type="entry name" value="STATOR ELEMENT OF FLAGELLAR MOTOR COMPLEX"/>
    <property type="match status" value="1"/>
</dbReference>
<evidence type="ECO:0000256" key="1">
    <source>
        <dbReference type="PROSITE-ProRule" id="PRU00473"/>
    </source>
</evidence>
<dbReference type="PANTHER" id="PTHR30329:SF21">
    <property type="entry name" value="LIPOPROTEIN YIAD-RELATED"/>
    <property type="match status" value="1"/>
</dbReference>
<dbReference type="Gene3D" id="1.20.5.490">
    <property type="entry name" value="Single helix bin"/>
    <property type="match status" value="1"/>
</dbReference>
<feature type="chain" id="PRO_5035847437" evidence="3">
    <location>
        <begin position="21"/>
        <end position="277"/>
    </location>
</feature>
<accession>A0A8T9Q116</accession>
<feature type="coiled-coil region" evidence="2">
    <location>
        <begin position="31"/>
        <end position="125"/>
    </location>
</feature>